<evidence type="ECO:0000256" key="2">
    <source>
        <dbReference type="SAM" id="SignalP"/>
    </source>
</evidence>
<organism evidence="3 4">
    <name type="scientific">Thiobacillus denitrificans</name>
    <dbReference type="NCBI Taxonomy" id="36861"/>
    <lineage>
        <taxon>Bacteria</taxon>
        <taxon>Pseudomonadati</taxon>
        <taxon>Pseudomonadota</taxon>
        <taxon>Betaproteobacteria</taxon>
        <taxon>Nitrosomonadales</taxon>
        <taxon>Thiobacillaceae</taxon>
        <taxon>Thiobacillus</taxon>
    </lineage>
</organism>
<feature type="compositionally biased region" description="Low complexity" evidence="1">
    <location>
        <begin position="54"/>
        <end position="68"/>
    </location>
</feature>
<feature type="signal peptide" evidence="2">
    <location>
        <begin position="1"/>
        <end position="19"/>
    </location>
</feature>
<reference evidence="3 4" key="1">
    <citation type="journal article" date="2015" name="Appl. Environ. Microbiol.">
        <title>Aerobic and Anaerobic Thiosulfate Oxidation by a Cold-Adapted, Subglacial Chemoautotroph.</title>
        <authorList>
            <person name="Harrold Z.R."/>
            <person name="Skidmore M.L."/>
            <person name="Hamilton T.L."/>
            <person name="Desch L."/>
            <person name="Amada K."/>
            <person name="van Gelder W."/>
            <person name="Glover K."/>
            <person name="Roden E.E."/>
            <person name="Boyd E.S."/>
        </authorList>
    </citation>
    <scope>NUCLEOTIDE SEQUENCE [LARGE SCALE GENOMIC DNA]</scope>
    <source>
        <strain evidence="3 4">RG</strain>
    </source>
</reference>
<sequence length="68" mass="6682">MKNAIFLIALSTVALVACSASETPPEGDTLPAGAEPAPLVAPEPELPSAPLEPAPAAEALTPPATTPP</sequence>
<comment type="caution">
    <text evidence="3">The sequence shown here is derived from an EMBL/GenBank/DDBJ whole genome shotgun (WGS) entry which is preliminary data.</text>
</comment>
<feature type="region of interest" description="Disordered" evidence="1">
    <location>
        <begin position="21"/>
        <end position="68"/>
    </location>
</feature>
<keyword evidence="2" id="KW-0732">Signal</keyword>
<evidence type="ECO:0008006" key="5">
    <source>
        <dbReference type="Google" id="ProtNLM"/>
    </source>
</evidence>
<keyword evidence="4" id="KW-1185">Reference proteome</keyword>
<evidence type="ECO:0000256" key="1">
    <source>
        <dbReference type="SAM" id="MobiDB-lite"/>
    </source>
</evidence>
<gene>
    <name evidence="3" type="ORF">ABW22_07965</name>
</gene>
<proteinExistence type="predicted"/>
<evidence type="ECO:0000313" key="3">
    <source>
        <dbReference type="EMBL" id="KVW96221.1"/>
    </source>
</evidence>
<dbReference type="EMBL" id="LDUG01000020">
    <property type="protein sequence ID" value="KVW96221.1"/>
    <property type="molecule type" value="Genomic_DNA"/>
</dbReference>
<dbReference type="Proteomes" id="UP000064243">
    <property type="component" value="Unassembled WGS sequence"/>
</dbReference>
<accession>A0A106BPG0</accession>
<feature type="chain" id="PRO_5007125698" description="Lipoprotein" evidence="2">
    <location>
        <begin position="20"/>
        <end position="68"/>
    </location>
</feature>
<evidence type="ECO:0000313" key="4">
    <source>
        <dbReference type="Proteomes" id="UP000064243"/>
    </source>
</evidence>
<dbReference type="AlphaFoldDB" id="A0A106BPG0"/>
<name>A0A106BPG0_THIDE</name>
<feature type="compositionally biased region" description="Pro residues" evidence="1">
    <location>
        <begin position="39"/>
        <end position="53"/>
    </location>
</feature>
<feature type="non-terminal residue" evidence="3">
    <location>
        <position position="68"/>
    </location>
</feature>
<protein>
    <recommendedName>
        <fullName evidence="5">Lipoprotein</fullName>
    </recommendedName>
</protein>
<dbReference type="PROSITE" id="PS51257">
    <property type="entry name" value="PROKAR_LIPOPROTEIN"/>
    <property type="match status" value="1"/>
</dbReference>